<accession>A0A6A6J126</accession>
<dbReference type="InterPro" id="IPR008972">
    <property type="entry name" value="Cupredoxin"/>
</dbReference>
<reference evidence="3" key="1">
    <citation type="journal article" date="2020" name="Stud. Mycol.">
        <title>101 Dothideomycetes genomes: a test case for predicting lifestyles and emergence of pathogens.</title>
        <authorList>
            <person name="Haridas S."/>
            <person name="Albert R."/>
            <person name="Binder M."/>
            <person name="Bloem J."/>
            <person name="Labutti K."/>
            <person name="Salamov A."/>
            <person name="Andreopoulos B."/>
            <person name="Baker S."/>
            <person name="Barry K."/>
            <person name="Bills G."/>
            <person name="Bluhm B."/>
            <person name="Cannon C."/>
            <person name="Castanera R."/>
            <person name="Culley D."/>
            <person name="Daum C."/>
            <person name="Ezra D."/>
            <person name="Gonzalez J."/>
            <person name="Henrissat B."/>
            <person name="Kuo A."/>
            <person name="Liang C."/>
            <person name="Lipzen A."/>
            <person name="Lutzoni F."/>
            <person name="Magnuson J."/>
            <person name="Mondo S."/>
            <person name="Nolan M."/>
            <person name="Ohm R."/>
            <person name="Pangilinan J."/>
            <person name="Park H.-J."/>
            <person name="Ramirez L."/>
            <person name="Alfaro M."/>
            <person name="Sun H."/>
            <person name="Tritt A."/>
            <person name="Yoshinaga Y."/>
            <person name="Zwiers L.-H."/>
            <person name="Turgeon B."/>
            <person name="Goodwin S."/>
            <person name="Spatafora J."/>
            <person name="Crous P."/>
            <person name="Grigoriev I."/>
        </authorList>
    </citation>
    <scope>NUCLEOTIDE SEQUENCE</scope>
    <source>
        <strain evidence="3">CBS 122368</strain>
    </source>
</reference>
<feature type="domain" description="Phytocyanin" evidence="2">
    <location>
        <begin position="36"/>
        <end position="108"/>
    </location>
</feature>
<dbReference type="SUPFAM" id="SSF49503">
    <property type="entry name" value="Cupredoxins"/>
    <property type="match status" value="1"/>
</dbReference>
<keyword evidence="1" id="KW-0732">Signal</keyword>
<dbReference type="CDD" id="cd00920">
    <property type="entry name" value="Cupredoxin"/>
    <property type="match status" value="1"/>
</dbReference>
<evidence type="ECO:0000256" key="1">
    <source>
        <dbReference type="SAM" id="SignalP"/>
    </source>
</evidence>
<dbReference type="Pfam" id="PF02298">
    <property type="entry name" value="Cu_bind_like"/>
    <property type="match status" value="1"/>
</dbReference>
<dbReference type="InterPro" id="IPR052953">
    <property type="entry name" value="Ser-rich/MCO-related"/>
</dbReference>
<dbReference type="Gene3D" id="2.60.40.420">
    <property type="entry name" value="Cupredoxins - blue copper proteins"/>
    <property type="match status" value="1"/>
</dbReference>
<feature type="signal peptide" evidence="1">
    <location>
        <begin position="1"/>
        <end position="19"/>
    </location>
</feature>
<dbReference type="PANTHER" id="PTHR34883:SF15">
    <property type="entry name" value="EXTRACELLULAR SERINE-RICH PROTEIN"/>
    <property type="match status" value="1"/>
</dbReference>
<dbReference type="AlphaFoldDB" id="A0A6A6J126"/>
<dbReference type="GO" id="GO:0009055">
    <property type="term" value="F:electron transfer activity"/>
    <property type="evidence" value="ECO:0007669"/>
    <property type="project" value="InterPro"/>
</dbReference>
<organism evidence="3 4">
    <name type="scientific">Trematosphaeria pertusa</name>
    <dbReference type="NCBI Taxonomy" id="390896"/>
    <lineage>
        <taxon>Eukaryota</taxon>
        <taxon>Fungi</taxon>
        <taxon>Dikarya</taxon>
        <taxon>Ascomycota</taxon>
        <taxon>Pezizomycotina</taxon>
        <taxon>Dothideomycetes</taxon>
        <taxon>Pleosporomycetidae</taxon>
        <taxon>Pleosporales</taxon>
        <taxon>Massarineae</taxon>
        <taxon>Trematosphaeriaceae</taxon>
        <taxon>Trematosphaeria</taxon>
    </lineage>
</organism>
<dbReference type="EMBL" id="ML987189">
    <property type="protein sequence ID" value="KAF2256545.1"/>
    <property type="molecule type" value="Genomic_DNA"/>
</dbReference>
<dbReference type="RefSeq" id="XP_033691549.1">
    <property type="nucleotide sequence ID" value="XM_033823117.1"/>
</dbReference>
<dbReference type="OrthoDB" id="2331100at2759"/>
<dbReference type="InterPro" id="IPR003245">
    <property type="entry name" value="Phytocyanin_dom"/>
</dbReference>
<dbReference type="PANTHER" id="PTHR34883">
    <property type="entry name" value="SERINE-RICH PROTEIN, PUTATIVE-RELATED-RELATED"/>
    <property type="match status" value="1"/>
</dbReference>
<evidence type="ECO:0000259" key="2">
    <source>
        <dbReference type="Pfam" id="PF02298"/>
    </source>
</evidence>
<protein>
    <recommendedName>
        <fullName evidence="2">Phytocyanin domain-containing protein</fullName>
    </recommendedName>
</protein>
<name>A0A6A6J126_9PLEO</name>
<sequence length="169" mass="17748">MHSLSPLLFAALTAAKVYTIDVGESGLHLSPQTISPAIGDTVIFHLYPRHNVVQTSFSSPCVPSTGNGFFSGPFDNTDNGEKKFVVNVTTTSPVWYYCAVPTHCQKGMVGGWNVPEEGNTIEAFASAAEGVDTSEAPSSMRGGQLLDDEQIMSLTATGSSSPSTTASGR</sequence>
<feature type="chain" id="PRO_5025657782" description="Phytocyanin domain-containing protein" evidence="1">
    <location>
        <begin position="20"/>
        <end position="169"/>
    </location>
</feature>
<dbReference type="GeneID" id="54576447"/>
<gene>
    <name evidence="3" type="ORF">BU26DRAFT_415517</name>
</gene>
<evidence type="ECO:0000313" key="3">
    <source>
        <dbReference type="EMBL" id="KAF2256545.1"/>
    </source>
</evidence>
<proteinExistence type="predicted"/>
<evidence type="ECO:0000313" key="4">
    <source>
        <dbReference type="Proteomes" id="UP000800094"/>
    </source>
</evidence>
<keyword evidence="4" id="KW-1185">Reference proteome</keyword>
<dbReference type="Proteomes" id="UP000800094">
    <property type="component" value="Unassembled WGS sequence"/>
</dbReference>